<reference evidence="3 4" key="1">
    <citation type="submission" date="2019-06" db="EMBL/GenBank/DDBJ databases">
        <title>Sequencing the genomes of 1000 actinobacteria strains.</title>
        <authorList>
            <person name="Klenk H.-P."/>
        </authorList>
    </citation>
    <scope>NUCLEOTIDE SEQUENCE [LARGE SCALE GENOMIC DNA]</scope>
    <source>
        <strain evidence="3 4">DSM 41695</strain>
    </source>
</reference>
<dbReference type="Gene3D" id="3.40.50.720">
    <property type="entry name" value="NAD(P)-binding Rossmann-like Domain"/>
    <property type="match status" value="1"/>
</dbReference>
<evidence type="ECO:0000256" key="1">
    <source>
        <dbReference type="SAM" id="MobiDB-lite"/>
    </source>
</evidence>
<dbReference type="EMBL" id="VIWV01000001">
    <property type="protein sequence ID" value="TWF84632.1"/>
    <property type="molecule type" value="Genomic_DNA"/>
</dbReference>
<dbReference type="InterPro" id="IPR036291">
    <property type="entry name" value="NAD(P)-bd_dom_sf"/>
</dbReference>
<dbReference type="SUPFAM" id="SSF51735">
    <property type="entry name" value="NAD(P)-binding Rossmann-fold domains"/>
    <property type="match status" value="1"/>
</dbReference>
<proteinExistence type="predicted"/>
<feature type="region of interest" description="Disordered" evidence="1">
    <location>
        <begin position="30"/>
        <end position="51"/>
    </location>
</feature>
<organism evidence="3 4">
    <name type="scientific">Streptomyces capillispiralis</name>
    <dbReference type="NCBI Taxonomy" id="68182"/>
    <lineage>
        <taxon>Bacteria</taxon>
        <taxon>Bacillati</taxon>
        <taxon>Actinomycetota</taxon>
        <taxon>Actinomycetes</taxon>
        <taxon>Kitasatosporales</taxon>
        <taxon>Streptomycetaceae</taxon>
        <taxon>Streptomyces</taxon>
    </lineage>
</organism>
<dbReference type="Proteomes" id="UP000316603">
    <property type="component" value="Unassembled WGS sequence"/>
</dbReference>
<dbReference type="Pfam" id="PF07993">
    <property type="entry name" value="NAD_binding_4"/>
    <property type="match status" value="1"/>
</dbReference>
<evidence type="ECO:0000259" key="2">
    <source>
        <dbReference type="Pfam" id="PF07993"/>
    </source>
</evidence>
<evidence type="ECO:0000313" key="4">
    <source>
        <dbReference type="Proteomes" id="UP000316603"/>
    </source>
</evidence>
<comment type="caution">
    <text evidence="3">The sequence shown here is derived from an EMBL/GenBank/DDBJ whole genome shotgun (WGS) entry which is preliminary data.</text>
</comment>
<protein>
    <submittedName>
        <fullName evidence="3">Nucleoside-diphosphate-sugar epimerase</fullName>
    </submittedName>
</protein>
<name>A0A561TBZ5_9ACTN</name>
<dbReference type="OrthoDB" id="3330557at2"/>
<gene>
    <name evidence="3" type="ORF">FHX78_111567</name>
</gene>
<dbReference type="AlphaFoldDB" id="A0A561TBZ5"/>
<dbReference type="RefSeq" id="WP_145866728.1">
    <property type="nucleotide sequence ID" value="NZ_BNCE01000023.1"/>
</dbReference>
<dbReference type="InterPro" id="IPR013120">
    <property type="entry name" value="FAR_NAD-bd"/>
</dbReference>
<sequence length="335" mass="36246">MSPRILVAGATGAVGGELIRHLRARGADVTGVSSRGAPGQHAWRIGSEPPPRELRDTSWDVIVNSAADTRWNLPADQAQAANVGPTNALLDLADEHTHFLQLSTTFAAGLRGDGASDGPADYRNTYEWSKAWAERTASARHARTDVVRFPMVMGRRTDGAIDRFSGLFWIVSGLCSGVIPAVVGVKDAYVEIVAVDDLAAWITDTVYAGPPEAPRTSVLGRGADAPRVGEMFDLTVEGLNSWRVPRGASALSTPPFVTPEAWNRFHLPFARETLSRVQLRRVEMYAAYQVYLAIEDPIGCTHVMPDPADSIRSSQVYWAENNARAASAEPKAWTG</sequence>
<feature type="domain" description="Thioester reductase (TE)" evidence="2">
    <location>
        <begin position="58"/>
        <end position="199"/>
    </location>
</feature>
<evidence type="ECO:0000313" key="3">
    <source>
        <dbReference type="EMBL" id="TWF84632.1"/>
    </source>
</evidence>
<accession>A0A561TBZ5</accession>
<keyword evidence="4" id="KW-1185">Reference proteome</keyword>